<accession>A0A381WEX9</accession>
<reference evidence="2" key="1">
    <citation type="submission" date="2018-05" db="EMBL/GenBank/DDBJ databases">
        <authorList>
            <person name="Lanie J.A."/>
            <person name="Ng W.-L."/>
            <person name="Kazmierczak K.M."/>
            <person name="Andrzejewski T.M."/>
            <person name="Davidsen T.M."/>
            <person name="Wayne K.J."/>
            <person name="Tettelin H."/>
            <person name="Glass J.I."/>
            <person name="Rusch D."/>
            <person name="Podicherti R."/>
            <person name="Tsui H.-C.T."/>
            <person name="Winkler M.E."/>
        </authorList>
    </citation>
    <scope>NUCLEOTIDE SEQUENCE</scope>
</reference>
<feature type="compositionally biased region" description="Basic and acidic residues" evidence="1">
    <location>
        <begin position="26"/>
        <end position="37"/>
    </location>
</feature>
<protein>
    <submittedName>
        <fullName evidence="2">Uncharacterized protein</fullName>
    </submittedName>
</protein>
<sequence length="52" mass="5904">MVPITGSAGPYFVQEPSEPIVVQEGDAQHAEEEAHGPEAKPWFYWPAKWFNF</sequence>
<evidence type="ECO:0000256" key="1">
    <source>
        <dbReference type="SAM" id="MobiDB-lite"/>
    </source>
</evidence>
<gene>
    <name evidence="2" type="ORF">METZ01_LOCUS103866</name>
</gene>
<dbReference type="EMBL" id="UINC01011579">
    <property type="protein sequence ID" value="SVA51012.1"/>
    <property type="molecule type" value="Genomic_DNA"/>
</dbReference>
<evidence type="ECO:0000313" key="2">
    <source>
        <dbReference type="EMBL" id="SVA51012.1"/>
    </source>
</evidence>
<feature type="non-terminal residue" evidence="2">
    <location>
        <position position="52"/>
    </location>
</feature>
<organism evidence="2">
    <name type="scientific">marine metagenome</name>
    <dbReference type="NCBI Taxonomy" id="408172"/>
    <lineage>
        <taxon>unclassified sequences</taxon>
        <taxon>metagenomes</taxon>
        <taxon>ecological metagenomes</taxon>
    </lineage>
</organism>
<name>A0A381WEX9_9ZZZZ</name>
<feature type="region of interest" description="Disordered" evidence="1">
    <location>
        <begin position="1"/>
        <end position="37"/>
    </location>
</feature>
<proteinExistence type="predicted"/>
<dbReference type="AlphaFoldDB" id="A0A381WEX9"/>